<dbReference type="Proteomes" id="UP000244005">
    <property type="component" value="Unassembled WGS sequence"/>
</dbReference>
<feature type="domain" description="F-box" evidence="1">
    <location>
        <begin position="9"/>
        <end position="45"/>
    </location>
</feature>
<dbReference type="Pfam" id="PF12937">
    <property type="entry name" value="F-box-like"/>
    <property type="match status" value="1"/>
</dbReference>
<sequence>MDYATEGMEVLPDAIQGHILGFVRSARDVASCSCVSKKWREAMTQVRSLYFARNVGDEQGILPDLIVTRMVLSMTGLQELIVYCPFSNVSLLAWLKHTKGTLKILELRVDDLGEKRMGNSSMSKLDCVALSTQLHTLRLWGVLLTHAPAEWRCFHNLHTLEIVGARLRDSALCGILHACPYLTNFTLLGCEGIRVACIELERLTNCRLDLYGAGDCIISIIAPKLQTFEVQGASWLRIKGNHRLNHLCVANNSGKVKKLDVGRLPELQSLSLRGVHWHWEAIHTVLQSATELRELSMRVEFCGDADKLEPFPEIDFVDFFKSHPKLRSFEAQGAMFAAVANRNSLKQLSPACVIPCLEEAWVTIRSPLNADYKLASLEALVRCSPRLRRLHIRLSQMKNCEPVADEFFFRVLGLKFSKICNVPVSQSCKRVVAQSDRAETKPIISVCRCVRCTSTHNVTLMTSGV</sequence>
<accession>A0A2R6WBN6</accession>
<name>A0A2R6WBN6_MARPO</name>
<proteinExistence type="predicted"/>
<dbReference type="Gene3D" id="3.80.10.10">
    <property type="entry name" value="Ribonuclease Inhibitor"/>
    <property type="match status" value="1"/>
</dbReference>
<evidence type="ECO:0000313" key="2">
    <source>
        <dbReference type="EMBL" id="PTQ31263.1"/>
    </source>
</evidence>
<dbReference type="AlphaFoldDB" id="A0A2R6WBN6"/>
<dbReference type="PANTHER" id="PTHR31900:SF27">
    <property type="entry name" value="FBD DOMAIN-CONTAINING PROTEIN"/>
    <property type="match status" value="1"/>
</dbReference>
<dbReference type="InterPro" id="IPR032675">
    <property type="entry name" value="LRR_dom_sf"/>
</dbReference>
<keyword evidence="3" id="KW-1185">Reference proteome</keyword>
<dbReference type="PANTHER" id="PTHR31900">
    <property type="entry name" value="F-BOX/RNI SUPERFAMILY PROTEIN-RELATED"/>
    <property type="match status" value="1"/>
</dbReference>
<organism evidence="2 3">
    <name type="scientific">Marchantia polymorpha</name>
    <name type="common">Common liverwort</name>
    <name type="synonym">Marchantia aquatica</name>
    <dbReference type="NCBI Taxonomy" id="3197"/>
    <lineage>
        <taxon>Eukaryota</taxon>
        <taxon>Viridiplantae</taxon>
        <taxon>Streptophyta</taxon>
        <taxon>Embryophyta</taxon>
        <taxon>Marchantiophyta</taxon>
        <taxon>Marchantiopsida</taxon>
        <taxon>Marchantiidae</taxon>
        <taxon>Marchantiales</taxon>
        <taxon>Marchantiaceae</taxon>
        <taxon>Marchantia</taxon>
    </lineage>
</organism>
<dbReference type="OMA" id="RFRYMNR"/>
<evidence type="ECO:0000259" key="1">
    <source>
        <dbReference type="Pfam" id="PF12937"/>
    </source>
</evidence>
<reference evidence="3" key="1">
    <citation type="journal article" date="2017" name="Cell">
        <title>Insights into land plant evolution garnered from the Marchantia polymorpha genome.</title>
        <authorList>
            <person name="Bowman J.L."/>
            <person name="Kohchi T."/>
            <person name="Yamato K.T."/>
            <person name="Jenkins J."/>
            <person name="Shu S."/>
            <person name="Ishizaki K."/>
            <person name="Yamaoka S."/>
            <person name="Nishihama R."/>
            <person name="Nakamura Y."/>
            <person name="Berger F."/>
            <person name="Adam C."/>
            <person name="Aki S.S."/>
            <person name="Althoff F."/>
            <person name="Araki T."/>
            <person name="Arteaga-Vazquez M.A."/>
            <person name="Balasubrmanian S."/>
            <person name="Barry K."/>
            <person name="Bauer D."/>
            <person name="Boehm C.R."/>
            <person name="Briginshaw L."/>
            <person name="Caballero-Perez J."/>
            <person name="Catarino B."/>
            <person name="Chen F."/>
            <person name="Chiyoda S."/>
            <person name="Chovatia M."/>
            <person name="Davies K.M."/>
            <person name="Delmans M."/>
            <person name="Demura T."/>
            <person name="Dierschke T."/>
            <person name="Dolan L."/>
            <person name="Dorantes-Acosta A.E."/>
            <person name="Eklund D.M."/>
            <person name="Florent S.N."/>
            <person name="Flores-Sandoval E."/>
            <person name="Fujiyama A."/>
            <person name="Fukuzawa H."/>
            <person name="Galik B."/>
            <person name="Grimanelli D."/>
            <person name="Grimwood J."/>
            <person name="Grossniklaus U."/>
            <person name="Hamada T."/>
            <person name="Haseloff J."/>
            <person name="Hetherington A.J."/>
            <person name="Higo A."/>
            <person name="Hirakawa Y."/>
            <person name="Hundley H.N."/>
            <person name="Ikeda Y."/>
            <person name="Inoue K."/>
            <person name="Inoue S.I."/>
            <person name="Ishida S."/>
            <person name="Jia Q."/>
            <person name="Kakita M."/>
            <person name="Kanazawa T."/>
            <person name="Kawai Y."/>
            <person name="Kawashima T."/>
            <person name="Kennedy M."/>
            <person name="Kinose K."/>
            <person name="Kinoshita T."/>
            <person name="Kohara Y."/>
            <person name="Koide E."/>
            <person name="Komatsu K."/>
            <person name="Kopischke S."/>
            <person name="Kubo M."/>
            <person name="Kyozuka J."/>
            <person name="Lagercrantz U."/>
            <person name="Lin S.S."/>
            <person name="Lindquist E."/>
            <person name="Lipzen A.M."/>
            <person name="Lu C.W."/>
            <person name="De Luna E."/>
            <person name="Martienssen R.A."/>
            <person name="Minamino N."/>
            <person name="Mizutani M."/>
            <person name="Mizutani M."/>
            <person name="Mochizuki N."/>
            <person name="Monte I."/>
            <person name="Mosher R."/>
            <person name="Nagasaki H."/>
            <person name="Nakagami H."/>
            <person name="Naramoto S."/>
            <person name="Nishitani K."/>
            <person name="Ohtani M."/>
            <person name="Okamoto T."/>
            <person name="Okumura M."/>
            <person name="Phillips J."/>
            <person name="Pollak B."/>
            <person name="Reinders A."/>
            <person name="Rovekamp M."/>
            <person name="Sano R."/>
            <person name="Sawa S."/>
            <person name="Schmid M.W."/>
            <person name="Shirakawa M."/>
            <person name="Solano R."/>
            <person name="Spunde A."/>
            <person name="Suetsugu N."/>
            <person name="Sugano S."/>
            <person name="Sugiyama A."/>
            <person name="Sun R."/>
            <person name="Suzuki Y."/>
            <person name="Takenaka M."/>
            <person name="Takezawa D."/>
            <person name="Tomogane H."/>
            <person name="Tsuzuki M."/>
            <person name="Ueda T."/>
            <person name="Umeda M."/>
            <person name="Ward J.M."/>
            <person name="Watanabe Y."/>
            <person name="Yazaki K."/>
            <person name="Yokoyama R."/>
            <person name="Yoshitake Y."/>
            <person name="Yotsui I."/>
            <person name="Zachgo S."/>
            <person name="Schmutz J."/>
        </authorList>
    </citation>
    <scope>NUCLEOTIDE SEQUENCE [LARGE SCALE GENOMIC DNA]</scope>
    <source>
        <strain evidence="3">Tak-1</strain>
    </source>
</reference>
<dbReference type="Gene3D" id="1.20.1280.50">
    <property type="match status" value="1"/>
</dbReference>
<protein>
    <recommendedName>
        <fullName evidence="1">F-box domain-containing protein</fullName>
    </recommendedName>
</protein>
<dbReference type="SUPFAM" id="SSF81383">
    <property type="entry name" value="F-box domain"/>
    <property type="match status" value="1"/>
</dbReference>
<evidence type="ECO:0000313" key="3">
    <source>
        <dbReference type="Proteomes" id="UP000244005"/>
    </source>
</evidence>
<dbReference type="InterPro" id="IPR001810">
    <property type="entry name" value="F-box_dom"/>
</dbReference>
<dbReference type="SUPFAM" id="SSF52047">
    <property type="entry name" value="RNI-like"/>
    <property type="match status" value="1"/>
</dbReference>
<dbReference type="InterPro" id="IPR036047">
    <property type="entry name" value="F-box-like_dom_sf"/>
</dbReference>
<dbReference type="OrthoDB" id="9973021at2759"/>
<dbReference type="EMBL" id="KZ772785">
    <property type="protein sequence ID" value="PTQ31263.1"/>
    <property type="molecule type" value="Genomic_DNA"/>
</dbReference>
<gene>
    <name evidence="2" type="ORF">MARPO_0113s0005</name>
</gene>
<dbReference type="InterPro" id="IPR050232">
    <property type="entry name" value="FBL13/AtMIF1-like"/>
</dbReference>